<dbReference type="Gene3D" id="3.30.40.10">
    <property type="entry name" value="Zinc/RING finger domain, C3HC4 (zinc finger)"/>
    <property type="match status" value="2"/>
</dbReference>
<evidence type="ECO:0000259" key="5">
    <source>
        <dbReference type="PROSITE" id="PS50089"/>
    </source>
</evidence>
<dbReference type="SUPFAM" id="SSF57850">
    <property type="entry name" value="RING/U-box"/>
    <property type="match status" value="1"/>
</dbReference>
<keyword evidence="2 4" id="KW-0863">Zinc-finger</keyword>
<organism evidence="6">
    <name type="scientific">Homalodisca liturata</name>
    <dbReference type="NCBI Taxonomy" id="320908"/>
    <lineage>
        <taxon>Eukaryota</taxon>
        <taxon>Metazoa</taxon>
        <taxon>Ecdysozoa</taxon>
        <taxon>Arthropoda</taxon>
        <taxon>Hexapoda</taxon>
        <taxon>Insecta</taxon>
        <taxon>Pterygota</taxon>
        <taxon>Neoptera</taxon>
        <taxon>Paraneoptera</taxon>
        <taxon>Hemiptera</taxon>
        <taxon>Auchenorrhyncha</taxon>
        <taxon>Membracoidea</taxon>
        <taxon>Cicadellidae</taxon>
        <taxon>Cicadellinae</taxon>
        <taxon>Proconiini</taxon>
        <taxon>Homalodisca</taxon>
    </lineage>
</organism>
<dbReference type="GO" id="GO:0031624">
    <property type="term" value="F:ubiquitin conjugating enzyme binding"/>
    <property type="evidence" value="ECO:0007669"/>
    <property type="project" value="TreeGrafter"/>
</dbReference>
<dbReference type="PANTHER" id="PTHR45877:SF2">
    <property type="entry name" value="E3 UBIQUITIN-PROTEIN LIGASE SINA-RELATED"/>
    <property type="match status" value="1"/>
</dbReference>
<dbReference type="GO" id="GO:0061630">
    <property type="term" value="F:ubiquitin protein ligase activity"/>
    <property type="evidence" value="ECO:0007669"/>
    <property type="project" value="TreeGrafter"/>
</dbReference>
<reference evidence="6" key="1">
    <citation type="submission" date="2015-11" db="EMBL/GenBank/DDBJ databases">
        <title>De novo transcriptome assembly of four potential Pierce s Disease insect vectors from Arizona vineyards.</title>
        <authorList>
            <person name="Tassone E.E."/>
        </authorList>
    </citation>
    <scope>NUCLEOTIDE SEQUENCE</scope>
</reference>
<dbReference type="GO" id="GO:0008270">
    <property type="term" value="F:zinc ion binding"/>
    <property type="evidence" value="ECO:0007669"/>
    <property type="project" value="UniProtKB-KW"/>
</dbReference>
<proteinExistence type="predicted"/>
<dbReference type="InterPro" id="IPR013083">
    <property type="entry name" value="Znf_RING/FYVE/PHD"/>
</dbReference>
<evidence type="ECO:0000256" key="1">
    <source>
        <dbReference type="ARBA" id="ARBA00022723"/>
    </source>
</evidence>
<sequence>METITLEEQQALLRGLLEAINCPVCFKILQPLCVIQCINGHWMCKDCRVKLSLCPTCRGSFSPYNNNSSLNQVLELFPHMCKFEGCEEIVRPNDDHETWCGFRPTKCTICQWTGCGKDILDHVKLKHSEKVILDEKMNVEVSIVLIINSKIVIPICQFLLMVSFFGCIQKII</sequence>
<protein>
    <recommendedName>
        <fullName evidence="5">RING-type domain-containing protein</fullName>
    </recommendedName>
</protein>
<evidence type="ECO:0000313" key="6">
    <source>
        <dbReference type="EMBL" id="JAS73052.1"/>
    </source>
</evidence>
<dbReference type="SUPFAM" id="SSF49599">
    <property type="entry name" value="TRAF domain-like"/>
    <property type="match status" value="1"/>
</dbReference>
<dbReference type="Pfam" id="PF21361">
    <property type="entry name" value="Sina_ZnF"/>
    <property type="match status" value="1"/>
</dbReference>
<dbReference type="PROSITE" id="PS50089">
    <property type="entry name" value="ZF_RING_2"/>
    <property type="match status" value="1"/>
</dbReference>
<dbReference type="Pfam" id="PF21362">
    <property type="entry name" value="Sina_RING"/>
    <property type="match status" value="1"/>
</dbReference>
<dbReference type="AlphaFoldDB" id="A0A1B6HEI3"/>
<gene>
    <name evidence="6" type="ORF">g.48049</name>
</gene>
<dbReference type="InterPro" id="IPR001841">
    <property type="entry name" value="Znf_RING"/>
</dbReference>
<feature type="domain" description="RING-type" evidence="5">
    <location>
        <begin position="22"/>
        <end position="58"/>
    </location>
</feature>
<dbReference type="GO" id="GO:0005737">
    <property type="term" value="C:cytoplasm"/>
    <property type="evidence" value="ECO:0007669"/>
    <property type="project" value="TreeGrafter"/>
</dbReference>
<dbReference type="GO" id="GO:0043161">
    <property type="term" value="P:proteasome-mediated ubiquitin-dependent protein catabolic process"/>
    <property type="evidence" value="ECO:0007669"/>
    <property type="project" value="TreeGrafter"/>
</dbReference>
<dbReference type="UniPathway" id="UPA00143"/>
<accession>A0A1B6HEI3</accession>
<evidence type="ECO:0000256" key="4">
    <source>
        <dbReference type="PROSITE-ProRule" id="PRU00175"/>
    </source>
</evidence>
<dbReference type="InterPro" id="IPR004162">
    <property type="entry name" value="SINA-like_animal"/>
</dbReference>
<keyword evidence="1" id="KW-0479">Metal-binding</keyword>
<name>A0A1B6HEI3_9HEMI</name>
<evidence type="ECO:0000256" key="3">
    <source>
        <dbReference type="ARBA" id="ARBA00022833"/>
    </source>
</evidence>
<dbReference type="GO" id="GO:0016567">
    <property type="term" value="P:protein ubiquitination"/>
    <property type="evidence" value="ECO:0007669"/>
    <property type="project" value="UniProtKB-UniPathway"/>
</dbReference>
<dbReference type="InterPro" id="IPR049548">
    <property type="entry name" value="Sina-like_RING"/>
</dbReference>
<evidence type="ECO:0000256" key="2">
    <source>
        <dbReference type="ARBA" id="ARBA00022771"/>
    </source>
</evidence>
<keyword evidence="3" id="KW-0862">Zinc</keyword>
<dbReference type="PANTHER" id="PTHR45877">
    <property type="entry name" value="E3 UBIQUITIN-PROTEIN LIGASE SIAH2"/>
    <property type="match status" value="1"/>
</dbReference>
<dbReference type="EMBL" id="GECU01034654">
    <property type="protein sequence ID" value="JAS73052.1"/>
    <property type="molecule type" value="Transcribed_RNA"/>
</dbReference>